<dbReference type="SUPFAM" id="SSF56281">
    <property type="entry name" value="Metallo-hydrolase/oxidoreductase"/>
    <property type="match status" value="1"/>
</dbReference>
<feature type="domain" description="Metallo-beta-lactamase" evidence="1">
    <location>
        <begin position="12"/>
        <end position="188"/>
    </location>
</feature>
<evidence type="ECO:0000313" key="2">
    <source>
        <dbReference type="EMBL" id="RKR06659.1"/>
    </source>
</evidence>
<dbReference type="PANTHER" id="PTHR47619:SF1">
    <property type="entry name" value="EXODEOXYRIBONUCLEASE WALJ"/>
    <property type="match status" value="1"/>
</dbReference>
<dbReference type="InterPro" id="IPR036866">
    <property type="entry name" value="RibonucZ/Hydroxyglut_hydro"/>
</dbReference>
<dbReference type="RefSeq" id="WP_342768343.1">
    <property type="nucleotide sequence ID" value="NZ_RBIN01000002.1"/>
</dbReference>
<sequence length="254" mass="28304">MMRFASLGSGSRGNATLVETREVRVLVDCGFGIREAVGRMKQLGVEPEQLDALLVTHEHRDHLTGVAALARRYRLPVHLTAGTWLRAKLAPTIETVLMTPEQPFALRDLTIDPVTVPHDAREPVQFLFECGGRRLGLLTDLGWATEHVQRRYRHCDALVLESNHDPRMLAEGPYPPSLKRRVGGRRGHLSNAQAGALLRQLGTDRLQRLVASHLSEKNNRPEFAFEALSPLLDGDVSRLVIAAQNETTPWQQIA</sequence>
<proteinExistence type="predicted"/>
<reference evidence="2 3" key="1">
    <citation type="submission" date="2018-10" db="EMBL/GenBank/DDBJ databases">
        <title>Genomic Encyclopedia of Type Strains, Phase IV (KMG-IV): sequencing the most valuable type-strain genomes for metagenomic binning, comparative biology and taxonomic classification.</title>
        <authorList>
            <person name="Goeker M."/>
        </authorList>
    </citation>
    <scope>NUCLEOTIDE SEQUENCE [LARGE SCALE GENOMIC DNA]</scope>
    <source>
        <strain evidence="2 3">DSM 23229</strain>
    </source>
</reference>
<protein>
    <submittedName>
        <fullName evidence="2">Phosphoribosyl 1,2-cyclic phosphodiesterase</fullName>
    </submittedName>
</protein>
<accession>A0A420WZJ9</accession>
<organism evidence="2 3">
    <name type="scientific">Kushneria sinocarnis</name>
    <dbReference type="NCBI Taxonomy" id="595502"/>
    <lineage>
        <taxon>Bacteria</taxon>
        <taxon>Pseudomonadati</taxon>
        <taxon>Pseudomonadota</taxon>
        <taxon>Gammaproteobacteria</taxon>
        <taxon>Oceanospirillales</taxon>
        <taxon>Halomonadaceae</taxon>
        <taxon>Kushneria</taxon>
    </lineage>
</organism>
<keyword evidence="3" id="KW-1185">Reference proteome</keyword>
<gene>
    <name evidence="2" type="ORF">C7446_0648</name>
</gene>
<dbReference type="Gene3D" id="3.60.15.10">
    <property type="entry name" value="Ribonuclease Z/Hydroxyacylglutathione hydrolase-like"/>
    <property type="match status" value="1"/>
</dbReference>
<dbReference type="PANTHER" id="PTHR47619">
    <property type="entry name" value="METALLO-HYDROLASE YYCJ-RELATED"/>
    <property type="match status" value="1"/>
</dbReference>
<dbReference type="InterPro" id="IPR001279">
    <property type="entry name" value="Metallo-B-lactamas"/>
</dbReference>
<dbReference type="EMBL" id="RBIN01000002">
    <property type="protein sequence ID" value="RKR06659.1"/>
    <property type="molecule type" value="Genomic_DNA"/>
</dbReference>
<dbReference type="SMART" id="SM00849">
    <property type="entry name" value="Lactamase_B"/>
    <property type="match status" value="1"/>
</dbReference>
<dbReference type="Pfam" id="PF12706">
    <property type="entry name" value="Lactamase_B_2"/>
    <property type="match status" value="1"/>
</dbReference>
<dbReference type="AlphaFoldDB" id="A0A420WZJ9"/>
<evidence type="ECO:0000259" key="1">
    <source>
        <dbReference type="SMART" id="SM00849"/>
    </source>
</evidence>
<dbReference type="Proteomes" id="UP000281975">
    <property type="component" value="Unassembled WGS sequence"/>
</dbReference>
<comment type="caution">
    <text evidence="2">The sequence shown here is derived from an EMBL/GenBank/DDBJ whole genome shotgun (WGS) entry which is preliminary data.</text>
</comment>
<name>A0A420WZJ9_9GAMM</name>
<evidence type="ECO:0000313" key="3">
    <source>
        <dbReference type="Proteomes" id="UP000281975"/>
    </source>
</evidence>
<dbReference type="InterPro" id="IPR052533">
    <property type="entry name" value="WalJ/YycJ-like"/>
</dbReference>